<evidence type="ECO:0000259" key="9">
    <source>
        <dbReference type="Pfam" id="PF02701"/>
    </source>
</evidence>
<proteinExistence type="predicted"/>
<evidence type="ECO:0000256" key="1">
    <source>
        <dbReference type="ARBA" id="ARBA00022723"/>
    </source>
</evidence>
<dbReference type="GO" id="GO:0003700">
    <property type="term" value="F:DNA-binding transcription factor activity"/>
    <property type="evidence" value="ECO:0007669"/>
    <property type="project" value="InterPro"/>
</dbReference>
<dbReference type="InterPro" id="IPR045174">
    <property type="entry name" value="Dof"/>
</dbReference>
<evidence type="ECO:0000256" key="5">
    <source>
        <dbReference type="ARBA" id="ARBA00023125"/>
    </source>
</evidence>
<dbReference type="GO" id="GO:0008270">
    <property type="term" value="F:zinc ion binding"/>
    <property type="evidence" value="ECO:0007669"/>
    <property type="project" value="UniProtKB-KW"/>
</dbReference>
<dbReference type="PANTHER" id="PTHR31992">
    <property type="entry name" value="DOF ZINC FINGER PROTEIN DOF1.4-RELATED"/>
    <property type="match status" value="1"/>
</dbReference>
<keyword evidence="6" id="KW-0804">Transcription</keyword>
<evidence type="ECO:0000256" key="3">
    <source>
        <dbReference type="ARBA" id="ARBA00022833"/>
    </source>
</evidence>
<evidence type="ECO:0000256" key="2">
    <source>
        <dbReference type="ARBA" id="ARBA00022771"/>
    </source>
</evidence>
<dbReference type="OrthoDB" id="1927254at2759"/>
<dbReference type="STRING" id="180498.A0A067KA50"/>
<dbReference type="Proteomes" id="UP000027138">
    <property type="component" value="Unassembled WGS sequence"/>
</dbReference>
<keyword evidence="3" id="KW-0862">Zinc</keyword>
<evidence type="ECO:0000256" key="4">
    <source>
        <dbReference type="ARBA" id="ARBA00023015"/>
    </source>
</evidence>
<keyword evidence="11" id="KW-1185">Reference proteome</keyword>
<accession>A0A067KA50</accession>
<dbReference type="EMBL" id="KK914593">
    <property type="protein sequence ID" value="KDP31858.1"/>
    <property type="molecule type" value="Genomic_DNA"/>
</dbReference>
<organism evidence="10 11">
    <name type="scientific">Jatropha curcas</name>
    <name type="common">Barbados nut</name>
    <dbReference type="NCBI Taxonomy" id="180498"/>
    <lineage>
        <taxon>Eukaryota</taxon>
        <taxon>Viridiplantae</taxon>
        <taxon>Streptophyta</taxon>
        <taxon>Embryophyta</taxon>
        <taxon>Tracheophyta</taxon>
        <taxon>Spermatophyta</taxon>
        <taxon>Magnoliopsida</taxon>
        <taxon>eudicotyledons</taxon>
        <taxon>Gunneridae</taxon>
        <taxon>Pentapetalae</taxon>
        <taxon>rosids</taxon>
        <taxon>fabids</taxon>
        <taxon>Malpighiales</taxon>
        <taxon>Euphorbiaceae</taxon>
        <taxon>Crotonoideae</taxon>
        <taxon>Jatropheae</taxon>
        <taxon>Jatropha</taxon>
    </lineage>
</organism>
<feature type="region of interest" description="Disordered" evidence="8">
    <location>
        <begin position="42"/>
        <end position="63"/>
    </location>
</feature>
<dbReference type="PANTHER" id="PTHR31992:SF12">
    <property type="entry name" value="DOF ZINC FINGER PROTEIN DOF3.4"/>
    <property type="match status" value="1"/>
</dbReference>
<name>A0A067KA50_JATCU</name>
<protein>
    <recommendedName>
        <fullName evidence="9">Dof-type domain-containing protein</fullName>
    </recommendedName>
</protein>
<evidence type="ECO:0000313" key="11">
    <source>
        <dbReference type="Proteomes" id="UP000027138"/>
    </source>
</evidence>
<keyword evidence="4" id="KW-0805">Transcription regulation</keyword>
<keyword evidence="1" id="KW-0479">Metal-binding</keyword>
<evidence type="ECO:0000256" key="8">
    <source>
        <dbReference type="SAM" id="MobiDB-lite"/>
    </source>
</evidence>
<keyword evidence="2" id="KW-0863">Zinc-finger</keyword>
<dbReference type="InterPro" id="IPR003851">
    <property type="entry name" value="Znf_Dof"/>
</dbReference>
<feature type="domain" description="Dof-type" evidence="9">
    <location>
        <begin position="25"/>
        <end position="51"/>
    </location>
</feature>
<dbReference type="GO" id="GO:0003677">
    <property type="term" value="F:DNA binding"/>
    <property type="evidence" value="ECO:0007669"/>
    <property type="project" value="UniProtKB-KW"/>
</dbReference>
<gene>
    <name evidence="10" type="ORF">JCGZ_12319</name>
</gene>
<keyword evidence="5" id="KW-0238">DNA-binding</keyword>
<evidence type="ECO:0000256" key="6">
    <source>
        <dbReference type="ARBA" id="ARBA00023163"/>
    </source>
</evidence>
<keyword evidence="7" id="KW-0539">Nucleus</keyword>
<dbReference type="AlphaFoldDB" id="A0A067KA50"/>
<evidence type="ECO:0000256" key="7">
    <source>
        <dbReference type="ARBA" id="ARBA00023242"/>
    </source>
</evidence>
<reference evidence="10 11" key="1">
    <citation type="journal article" date="2014" name="PLoS ONE">
        <title>Global Analysis of Gene Expression Profiles in Physic Nut (Jatropha curcas L.) Seedlings Exposed to Salt Stress.</title>
        <authorList>
            <person name="Zhang L."/>
            <person name="Zhang C."/>
            <person name="Wu P."/>
            <person name="Chen Y."/>
            <person name="Li M."/>
            <person name="Jiang H."/>
            <person name="Wu G."/>
        </authorList>
    </citation>
    <scope>NUCLEOTIDE SEQUENCE [LARGE SCALE GENOMIC DNA]</scope>
    <source>
        <strain evidence="11">cv. GZQX0401</strain>
        <tissue evidence="10">Young leaves</tissue>
    </source>
</reference>
<dbReference type="Pfam" id="PF02701">
    <property type="entry name" value="Zn_ribbon_Dof"/>
    <property type="match status" value="1"/>
</dbReference>
<sequence length="214" mass="21635">MTLQELKLVVLTYGRVADNLPFPHQSCRRYWTHGGTLRDIPVGGGTRKNAKRSRTTSSGCTVVGPMTANTGDHNLPLPATPVLVPLMTNQATSIQFGCGGGDGKGNVCGSSGNSTVSGSFTSLLNTQGPGFLALSGFGVGLGSGFEDMGFGLARGVWPFPGVGEGGAGGVGSNGGSAGGMSNTWQFESGDNGFVGGDCFSWPDLAISTPGNGLK</sequence>
<evidence type="ECO:0000313" key="10">
    <source>
        <dbReference type="EMBL" id="KDP31858.1"/>
    </source>
</evidence>